<dbReference type="Gene3D" id="3.30.40.10">
    <property type="entry name" value="Zinc/RING finger domain, C3HC4 (zinc finger)"/>
    <property type="match status" value="1"/>
</dbReference>
<dbReference type="PROSITE" id="PS00518">
    <property type="entry name" value="ZF_RING_1"/>
    <property type="match status" value="1"/>
</dbReference>
<dbReference type="EC" id="2.3.2.27" evidence="2"/>
<feature type="region of interest" description="Disordered" evidence="10">
    <location>
        <begin position="319"/>
        <end position="340"/>
    </location>
</feature>
<evidence type="ECO:0000256" key="5">
    <source>
        <dbReference type="ARBA" id="ARBA00022771"/>
    </source>
</evidence>
<keyword evidence="5 9" id="KW-0863">Zinc-finger</keyword>
<dbReference type="PANTHER" id="PTHR46077">
    <property type="entry name" value="E3 UBIQUITIN-PROTEIN LIGASE TOPORS"/>
    <property type="match status" value="1"/>
</dbReference>
<dbReference type="Proteomes" id="UP000472261">
    <property type="component" value="Unplaced"/>
</dbReference>
<feature type="compositionally biased region" description="Low complexity" evidence="10">
    <location>
        <begin position="497"/>
        <end position="506"/>
    </location>
</feature>
<dbReference type="InterPro" id="IPR017907">
    <property type="entry name" value="Znf_RING_CS"/>
</dbReference>
<feature type="region of interest" description="Disordered" evidence="10">
    <location>
        <begin position="445"/>
        <end position="467"/>
    </location>
</feature>
<dbReference type="SUPFAM" id="SSF57850">
    <property type="entry name" value="RING/U-box"/>
    <property type="match status" value="1"/>
</dbReference>
<dbReference type="Ensembl" id="ENSPCLT00000019415.1">
    <property type="protein sequence ID" value="ENSPCLP00000014691.1"/>
    <property type="gene ID" value="ENSPCLG00000012023.1"/>
</dbReference>
<feature type="compositionally biased region" description="Basic and acidic residues" evidence="10">
    <location>
        <begin position="507"/>
        <end position="520"/>
    </location>
</feature>
<evidence type="ECO:0000259" key="11">
    <source>
        <dbReference type="PROSITE" id="PS50089"/>
    </source>
</evidence>
<feature type="compositionally biased region" description="Basic residues" evidence="10">
    <location>
        <begin position="405"/>
        <end position="414"/>
    </location>
</feature>
<evidence type="ECO:0000256" key="1">
    <source>
        <dbReference type="ARBA" id="ARBA00000900"/>
    </source>
</evidence>
<evidence type="ECO:0000313" key="13">
    <source>
        <dbReference type="Proteomes" id="UP000472261"/>
    </source>
</evidence>
<evidence type="ECO:0000256" key="10">
    <source>
        <dbReference type="SAM" id="MobiDB-lite"/>
    </source>
</evidence>
<feature type="domain" description="RING-type" evidence="11">
    <location>
        <begin position="14"/>
        <end position="53"/>
    </location>
</feature>
<feature type="compositionally biased region" description="Polar residues" evidence="10">
    <location>
        <begin position="445"/>
        <end position="462"/>
    </location>
</feature>
<dbReference type="InterPro" id="IPR013083">
    <property type="entry name" value="Znf_RING/FYVE/PHD"/>
</dbReference>
<reference evidence="12" key="1">
    <citation type="submission" date="2025-08" db="UniProtKB">
        <authorList>
            <consortium name="Ensembl"/>
        </authorList>
    </citation>
    <scope>IDENTIFICATION</scope>
</reference>
<feature type="compositionally biased region" description="Basic and acidic residues" evidence="10">
    <location>
        <begin position="233"/>
        <end position="260"/>
    </location>
</feature>
<protein>
    <recommendedName>
        <fullName evidence="2">RING-type E3 ubiquitin transferase</fullName>
        <ecNumber evidence="2">2.3.2.27</ecNumber>
    </recommendedName>
</protein>
<dbReference type="InterPro" id="IPR058746">
    <property type="entry name" value="Znf_RING-type_Topors"/>
</dbReference>
<keyword evidence="6" id="KW-0862">Zinc</keyword>
<dbReference type="GO" id="GO:0006513">
    <property type="term" value="P:protein monoubiquitination"/>
    <property type="evidence" value="ECO:0007669"/>
    <property type="project" value="TreeGrafter"/>
</dbReference>
<feature type="compositionally biased region" description="Basic and acidic residues" evidence="10">
    <location>
        <begin position="529"/>
        <end position="544"/>
    </location>
</feature>
<comment type="catalytic activity">
    <reaction evidence="1">
        <text>S-ubiquitinyl-[E2 ubiquitin-conjugating enzyme]-L-cysteine + [acceptor protein]-L-lysine = [E2 ubiquitin-conjugating enzyme]-L-cysteine + N(6)-ubiquitinyl-[acceptor protein]-L-lysine.</text>
        <dbReference type="EC" id="2.3.2.27"/>
    </reaction>
</comment>
<dbReference type="AlphaFoldDB" id="A0A669QKP9"/>
<dbReference type="GO" id="GO:0061630">
    <property type="term" value="F:ubiquitin protein ligase activity"/>
    <property type="evidence" value="ECO:0007669"/>
    <property type="project" value="UniProtKB-EC"/>
</dbReference>
<evidence type="ECO:0000256" key="6">
    <source>
        <dbReference type="ARBA" id="ARBA00022833"/>
    </source>
</evidence>
<dbReference type="CDD" id="cd16574">
    <property type="entry name" value="RING-HC_Topors"/>
    <property type="match status" value="1"/>
</dbReference>
<feature type="region of interest" description="Disordered" evidence="10">
    <location>
        <begin position="221"/>
        <end position="260"/>
    </location>
</feature>
<organism evidence="12 13">
    <name type="scientific">Phasianus colchicus</name>
    <name type="common">Common pheasant</name>
    <dbReference type="NCBI Taxonomy" id="9054"/>
    <lineage>
        <taxon>Eukaryota</taxon>
        <taxon>Metazoa</taxon>
        <taxon>Chordata</taxon>
        <taxon>Craniata</taxon>
        <taxon>Vertebrata</taxon>
        <taxon>Euteleostomi</taxon>
        <taxon>Archelosauria</taxon>
        <taxon>Archosauria</taxon>
        <taxon>Dinosauria</taxon>
        <taxon>Saurischia</taxon>
        <taxon>Theropoda</taxon>
        <taxon>Coelurosauria</taxon>
        <taxon>Aves</taxon>
        <taxon>Neognathae</taxon>
        <taxon>Galloanserae</taxon>
        <taxon>Galliformes</taxon>
        <taxon>Phasianidae</taxon>
        <taxon>Phasianinae</taxon>
        <taxon>Phasianus</taxon>
    </lineage>
</organism>
<dbReference type="PANTHER" id="PTHR46077:SF1">
    <property type="entry name" value="TOP1 BINDING ARGININE_SERINE RICH PROTEIN, E3 UBIQUITIN LIGASE"/>
    <property type="match status" value="1"/>
</dbReference>
<keyword evidence="4" id="KW-0479">Metal-binding</keyword>
<evidence type="ECO:0000256" key="2">
    <source>
        <dbReference type="ARBA" id="ARBA00012483"/>
    </source>
</evidence>
<feature type="region of interest" description="Disordered" evidence="10">
    <location>
        <begin position="363"/>
        <end position="419"/>
    </location>
</feature>
<reference evidence="12" key="2">
    <citation type="submission" date="2025-09" db="UniProtKB">
        <authorList>
            <consortium name="Ensembl"/>
        </authorList>
    </citation>
    <scope>IDENTIFICATION</scope>
</reference>
<name>A0A669QKP9_PHACC</name>
<feature type="compositionally biased region" description="Basic and acidic residues" evidence="10">
    <location>
        <begin position="566"/>
        <end position="575"/>
    </location>
</feature>
<dbReference type="GO" id="GO:0008270">
    <property type="term" value="F:zinc ion binding"/>
    <property type="evidence" value="ECO:0007669"/>
    <property type="project" value="UniProtKB-KW"/>
</dbReference>
<dbReference type="PROSITE" id="PS50089">
    <property type="entry name" value="ZF_RING_2"/>
    <property type="match status" value="1"/>
</dbReference>
<dbReference type="OMA" id="ERQDSCY"/>
<keyword evidence="8" id="KW-0804">Transcription</keyword>
<evidence type="ECO:0000256" key="8">
    <source>
        <dbReference type="ARBA" id="ARBA00023163"/>
    </source>
</evidence>
<evidence type="ECO:0000256" key="9">
    <source>
        <dbReference type="PROSITE-ProRule" id="PRU00175"/>
    </source>
</evidence>
<feature type="region of interest" description="Disordered" evidence="10">
    <location>
        <begin position="495"/>
        <end position="584"/>
    </location>
</feature>
<keyword evidence="7" id="KW-0805">Transcription regulation</keyword>
<accession>A0A669QKP9</accession>
<dbReference type="Pfam" id="PF13923">
    <property type="entry name" value="zf-C3HC4_2"/>
    <property type="match status" value="1"/>
</dbReference>
<feature type="compositionally biased region" description="Polar residues" evidence="10">
    <location>
        <begin position="144"/>
        <end position="159"/>
    </location>
</feature>
<keyword evidence="13" id="KW-1185">Reference proteome</keyword>
<sequence>MQTMPVDTSPDSKCPMCLDRFDSTVYLDPCWHKFCFRCIQEWSKLKAECPLCQQPYFSLCHIVHAEDDASRSSENESSSYSDCSIINFAESTFDLEVWDQHATYHYPRPSHNEGSSSDSTTLSVFSDEMNSQEVEYGSSEHSVDSLSWNDETPGPSYSPSEEYVATIISSSELLESSDEDSAWERTTLQPQLHAAVDFSDSDSSSEYHDIAGYVNLYAERTPEPTELSSDSGDSVRERKREDMKKEQSIQDRSWSDREPCRVSTPFSPLYKECVSSCQSSFLSVVKRIVSKDEQKNKDHSPHDSDWSLSPVMENACSLRSQRLSRKRKTRSPQNSEVSHGHWPWRKHYFVKYQFKKRLSKNKDSSKYWSKRRRRSRPHDMSPSLKSQTESSSCESTSSRDSSRSWSHHKGHGQRKSSSLDSDCCYRRACYHSSYLLHSPKTFGDGSSCSTSTQPKAHCSTKSPGPEFRIQSFTKMTDLQSQMEFHERQDSCYKQCISRSRSSSRSRSPSEADRTRSEKPGGKRKRKTRHLESTEKGSTSMEKKHSPPTFSDCYKNKGSLSDNQESSETKHEEKNKSVGSPSVEGVYEGTETMKCALKKKC</sequence>
<evidence type="ECO:0000313" key="12">
    <source>
        <dbReference type="Ensembl" id="ENSPCLP00000014691.1"/>
    </source>
</evidence>
<evidence type="ECO:0000256" key="7">
    <source>
        <dbReference type="ARBA" id="ARBA00023015"/>
    </source>
</evidence>
<feature type="compositionally biased region" description="Basic and acidic residues" evidence="10">
    <location>
        <begin position="292"/>
        <end position="305"/>
    </location>
</feature>
<dbReference type="InterPro" id="IPR001841">
    <property type="entry name" value="Znf_RING"/>
</dbReference>
<feature type="region of interest" description="Disordered" evidence="10">
    <location>
        <begin position="129"/>
        <end position="160"/>
    </location>
</feature>
<proteinExistence type="predicted"/>
<evidence type="ECO:0000256" key="4">
    <source>
        <dbReference type="ARBA" id="ARBA00022723"/>
    </source>
</evidence>
<feature type="region of interest" description="Disordered" evidence="10">
    <location>
        <begin position="292"/>
        <end position="311"/>
    </location>
</feature>
<feature type="compositionally biased region" description="Low complexity" evidence="10">
    <location>
        <begin position="383"/>
        <end position="399"/>
    </location>
</feature>
<dbReference type="GO" id="GO:0000209">
    <property type="term" value="P:protein polyubiquitination"/>
    <property type="evidence" value="ECO:0007669"/>
    <property type="project" value="TreeGrafter"/>
</dbReference>
<keyword evidence="3" id="KW-0808">Transferase</keyword>
<dbReference type="SMART" id="SM00184">
    <property type="entry name" value="RING"/>
    <property type="match status" value="1"/>
</dbReference>
<evidence type="ECO:0000256" key="3">
    <source>
        <dbReference type="ARBA" id="ARBA00022679"/>
    </source>
</evidence>